<dbReference type="Gene3D" id="2.60.40.1730">
    <property type="entry name" value="tricorn interacting facor f3 domain"/>
    <property type="match status" value="1"/>
</dbReference>
<organism evidence="2">
    <name type="scientific">mine drainage metagenome</name>
    <dbReference type="NCBI Taxonomy" id="410659"/>
    <lineage>
        <taxon>unclassified sequences</taxon>
        <taxon>metagenomes</taxon>
        <taxon>ecological metagenomes</taxon>
    </lineage>
</organism>
<protein>
    <submittedName>
        <fullName evidence="2">Protein containing Peptidase M1, membrane alanine aminopeptidase</fullName>
        <ecNumber evidence="2">3.-.-.-</ecNumber>
    </submittedName>
</protein>
<dbReference type="InterPro" id="IPR042097">
    <property type="entry name" value="Aminopeptidase_N-like_N_sf"/>
</dbReference>
<gene>
    <name evidence="2" type="ORF">B1B_15920</name>
</gene>
<evidence type="ECO:0000313" key="2">
    <source>
        <dbReference type="EMBL" id="EQD38211.1"/>
    </source>
</evidence>
<dbReference type="EC" id="3.-.-.-" evidence="2"/>
<proteinExistence type="predicted"/>
<reference evidence="2" key="2">
    <citation type="journal article" date="2014" name="ISME J.">
        <title>Microbial stratification in low pH oxic and suboxic macroscopic growths along an acid mine drainage.</title>
        <authorList>
            <person name="Mendez-Garcia C."/>
            <person name="Mesa V."/>
            <person name="Sprenger R.R."/>
            <person name="Richter M."/>
            <person name="Diez M.S."/>
            <person name="Solano J."/>
            <person name="Bargiela R."/>
            <person name="Golyshina O.V."/>
            <person name="Manteca A."/>
            <person name="Ramos J.L."/>
            <person name="Gallego J.R."/>
            <person name="Llorente I."/>
            <person name="Martins Dos Santos V.A."/>
            <person name="Jensen O.N."/>
            <person name="Pelaez A.I."/>
            <person name="Sanchez J."/>
            <person name="Ferrer M."/>
        </authorList>
    </citation>
    <scope>NUCLEOTIDE SEQUENCE</scope>
</reference>
<keyword evidence="2" id="KW-0031">Aminopeptidase</keyword>
<accession>T0YRQ7</accession>
<dbReference type="AlphaFoldDB" id="T0YRQ7"/>
<keyword evidence="2" id="KW-0645">Protease</keyword>
<comment type="caution">
    <text evidence="2">The sequence shown here is derived from an EMBL/GenBank/DDBJ whole genome shotgun (WGS) entry which is preliminary data.</text>
</comment>
<keyword evidence="2" id="KW-0378">Hydrolase</keyword>
<dbReference type="Pfam" id="PF17900">
    <property type="entry name" value="Peptidase_M1_N"/>
    <property type="match status" value="1"/>
</dbReference>
<feature type="domain" description="Aminopeptidase N-like N-terminal" evidence="1">
    <location>
        <begin position="48"/>
        <end position="127"/>
    </location>
</feature>
<feature type="non-terminal residue" evidence="2">
    <location>
        <position position="1"/>
    </location>
</feature>
<evidence type="ECO:0000259" key="1">
    <source>
        <dbReference type="Pfam" id="PF17900"/>
    </source>
</evidence>
<dbReference type="InterPro" id="IPR045357">
    <property type="entry name" value="Aminopeptidase_N-like_N"/>
</dbReference>
<dbReference type="GO" id="GO:0004177">
    <property type="term" value="F:aminopeptidase activity"/>
    <property type="evidence" value="ECO:0007669"/>
    <property type="project" value="UniProtKB-KW"/>
</dbReference>
<dbReference type="SUPFAM" id="SSF63737">
    <property type="entry name" value="Leukotriene A4 hydrolase N-terminal domain"/>
    <property type="match status" value="1"/>
</dbReference>
<dbReference type="EMBL" id="AUZY01010592">
    <property type="protein sequence ID" value="EQD38211.1"/>
    <property type="molecule type" value="Genomic_DNA"/>
</dbReference>
<name>T0YRQ7_9ZZZZ</name>
<reference evidence="2" key="1">
    <citation type="submission" date="2013-08" db="EMBL/GenBank/DDBJ databases">
        <authorList>
            <person name="Mendez C."/>
            <person name="Richter M."/>
            <person name="Ferrer M."/>
            <person name="Sanchez J."/>
        </authorList>
    </citation>
    <scope>NUCLEOTIDE SEQUENCE</scope>
</reference>
<sequence length="144" mass="15576">CCCADKGQEIPDDSWQLENEVNDDMNGNTTHAGHDSSASYRLSKVFEPVRYKLYLVPDLQAGSFRGNVRIEGRIATSTDVVELHAADLDITGVSTEGVSTDSAGSSIAWDYDSDAQVVRLKFSGTVEPGDIVLYWSSPASSRPS</sequence>